<evidence type="ECO:0000313" key="5">
    <source>
        <dbReference type="EMBL" id="KAF7192828.1"/>
    </source>
</evidence>
<feature type="transmembrane region" description="Helical" evidence="2">
    <location>
        <begin position="292"/>
        <end position="312"/>
    </location>
</feature>
<gene>
    <name evidence="5" type="ORF">HII31_05811</name>
</gene>
<feature type="region of interest" description="Disordered" evidence="1">
    <location>
        <begin position="971"/>
        <end position="1033"/>
    </location>
</feature>
<keyword evidence="6" id="KW-1185">Reference proteome</keyword>
<feature type="compositionally biased region" description="Basic and acidic residues" evidence="1">
    <location>
        <begin position="18"/>
        <end position="31"/>
    </location>
</feature>
<feature type="transmembrane region" description="Helical" evidence="2">
    <location>
        <begin position="740"/>
        <end position="763"/>
    </location>
</feature>
<evidence type="ECO:0000256" key="2">
    <source>
        <dbReference type="SAM" id="Phobius"/>
    </source>
</evidence>
<protein>
    <recommendedName>
        <fullName evidence="7">Glycosyltransferase 2-like domain-containing protein</fullName>
    </recommendedName>
</protein>
<keyword evidence="2" id="KW-0812">Transmembrane</keyword>
<dbReference type="SUPFAM" id="SSF53448">
    <property type="entry name" value="Nucleotide-diphospho-sugar transferases"/>
    <property type="match status" value="1"/>
</dbReference>
<evidence type="ECO:0008006" key="7">
    <source>
        <dbReference type="Google" id="ProtNLM"/>
    </source>
</evidence>
<sequence>MGVLSYLKPKKGNQEAAAADHGKMEMTEKNGVETSVAPTPTPGAGTPGTWSRPASLYPSGDFRNSQSDINEIKCDVMVNWLYQQQMERLWTAGGIDEGVILKKSRGQYTCCPADIADEPYGFFKSIETLNVRVAMTVNTRVIKLFLHNNERPYVPLKNGLRLQVLPDMSYLPRCQKHQFAAFIADRGLLVVWDDEPRHLLDRAHKIEKSLMEMIWEDEFDPDDKKEGSVAVNEVGMSDVSDSGMAEEGYQEPKRNIVLYQSVLSAATLLLTFLAIGSGFVKVAVETFIDHSYIRLAFILVVPLQMWLGLFFFQSVVNNVAQLIGPISQINHNTKFYSGLRPKRLRREVGGLPHLTIQMPVYKEGLTAVIEPTIRSIKAAISTYEMQGGTANIFVNDDGMQLINEDDARARQDFYDENNIGWVARPKHNPKPAEGEEVFLRRGKFKKASNMNYALWVSNRVEEKLNGLERQQGWNQEDEAGAYRDALATVVEEDEGRTWADGNIRMGDYILIIDSDTRVPTDCFLDAVSEMEHGQQVAIIQYTSGVMNVTDSYFEKGITFFTNLIYTAIKFAVANGDVAPFVGHNAVLRWSALQAIGYECKHDGREKFWSEDTVSEDFDMALRLQTAGYVVRLAAYQGTGFKEGVSLTVYDELARWEKYAYGCSELIFHPFRYWLTRGPFTKLFRNFICSSMPLPSKFTIMAYIGTYYALGSAWILTVANYFLTGWFNGALDHYYIDSFKIYFAIIIIFSGLGNLSLAVLRYRLGEGSIIRNIFENFSWVPLLMIFLGGVSLHVSQAILSHLFSVDMNWGATSKESPDSQRPNTCFGPSPRSMPASTINIVGRLNTILRNSATFLANREKQQSLPKATRAVSRMSRQLSQWRDEITDDSGVNPDKLVPAGMQRDSSQIFQEVDVRLFDLQQALAAVWNLNEQKYLDKNALFQTAANVGSEQSARQLDTIGFCMSQLERILSAAQEDEGSEDSADDENDDSFDIGNPSALPNPDLSSRPELRQGAFAQDSSLEQPSRQQDSTRNLPYWYDSGSRWIYQHPVQVAQSSGKAVRKYEPPNQ</sequence>
<feature type="domain" description="Glycosyltransferase 2-like" evidence="3">
    <location>
        <begin position="508"/>
        <end position="719"/>
    </location>
</feature>
<dbReference type="PANTHER" id="PTHR35408">
    <property type="entry name" value="CHROMOSOME 15, WHOLE GENOME SHOTGUN SEQUENCE"/>
    <property type="match status" value="1"/>
</dbReference>
<organism evidence="5 6">
    <name type="scientific">Pseudocercospora fuligena</name>
    <dbReference type="NCBI Taxonomy" id="685502"/>
    <lineage>
        <taxon>Eukaryota</taxon>
        <taxon>Fungi</taxon>
        <taxon>Dikarya</taxon>
        <taxon>Ascomycota</taxon>
        <taxon>Pezizomycotina</taxon>
        <taxon>Dothideomycetes</taxon>
        <taxon>Dothideomycetidae</taxon>
        <taxon>Mycosphaerellales</taxon>
        <taxon>Mycosphaerellaceae</taxon>
        <taxon>Pseudocercospora</taxon>
    </lineage>
</organism>
<evidence type="ECO:0000313" key="6">
    <source>
        <dbReference type="Proteomes" id="UP000660729"/>
    </source>
</evidence>
<dbReference type="InterPro" id="IPR001173">
    <property type="entry name" value="Glyco_trans_2-like"/>
</dbReference>
<feature type="transmembrane region" description="Helical" evidence="2">
    <location>
        <begin position="775"/>
        <end position="793"/>
    </location>
</feature>
<name>A0A8H6RKJ1_9PEZI</name>
<evidence type="ECO:0000259" key="3">
    <source>
        <dbReference type="Pfam" id="PF13632"/>
    </source>
</evidence>
<dbReference type="Pfam" id="PF13632">
    <property type="entry name" value="Glyco_trans_2_3"/>
    <property type="match status" value="1"/>
</dbReference>
<feature type="domain" description="DUF7928" evidence="4">
    <location>
        <begin position="72"/>
        <end position="225"/>
    </location>
</feature>
<keyword evidence="2" id="KW-1133">Transmembrane helix</keyword>
<reference evidence="5" key="1">
    <citation type="submission" date="2020-04" db="EMBL/GenBank/DDBJ databases">
        <title>Draft genome resource of the tomato pathogen Pseudocercospora fuligena.</title>
        <authorList>
            <person name="Zaccaron A."/>
        </authorList>
    </citation>
    <scope>NUCLEOTIDE SEQUENCE</scope>
    <source>
        <strain evidence="5">PF001</strain>
    </source>
</reference>
<feature type="region of interest" description="Disordered" evidence="1">
    <location>
        <begin position="12"/>
        <end position="54"/>
    </location>
</feature>
<dbReference type="InterPro" id="IPR029044">
    <property type="entry name" value="Nucleotide-diphossugar_trans"/>
</dbReference>
<dbReference type="OrthoDB" id="38531at2759"/>
<feature type="non-terminal residue" evidence="5">
    <location>
        <position position="1"/>
    </location>
</feature>
<dbReference type="AlphaFoldDB" id="A0A8H6RKJ1"/>
<feature type="transmembrane region" description="Helical" evidence="2">
    <location>
        <begin position="256"/>
        <end position="280"/>
    </location>
</feature>
<evidence type="ECO:0000256" key="1">
    <source>
        <dbReference type="SAM" id="MobiDB-lite"/>
    </source>
</evidence>
<feature type="transmembrane region" description="Helical" evidence="2">
    <location>
        <begin position="699"/>
        <end position="720"/>
    </location>
</feature>
<feature type="compositionally biased region" description="Polar residues" evidence="1">
    <location>
        <begin position="1016"/>
        <end position="1032"/>
    </location>
</feature>
<comment type="caution">
    <text evidence="5">The sequence shown here is derived from an EMBL/GenBank/DDBJ whole genome shotgun (WGS) entry which is preliminary data.</text>
</comment>
<dbReference type="Proteomes" id="UP000660729">
    <property type="component" value="Unassembled WGS sequence"/>
</dbReference>
<dbReference type="PANTHER" id="PTHR35408:SF3">
    <property type="entry name" value="GLYCOSYLTRANSFERASE 2-LIKE DOMAIN-CONTAINING PROTEIN"/>
    <property type="match status" value="1"/>
</dbReference>
<accession>A0A8H6RKJ1</accession>
<dbReference type="EMBL" id="JABCIY010000104">
    <property type="protein sequence ID" value="KAF7192828.1"/>
    <property type="molecule type" value="Genomic_DNA"/>
</dbReference>
<feature type="compositionally biased region" description="Acidic residues" evidence="1">
    <location>
        <begin position="973"/>
        <end position="990"/>
    </location>
</feature>
<dbReference type="Pfam" id="PF25550">
    <property type="entry name" value="DUF7928"/>
    <property type="match status" value="1"/>
</dbReference>
<proteinExistence type="predicted"/>
<dbReference type="InterPro" id="IPR057688">
    <property type="entry name" value="DUF7928"/>
</dbReference>
<keyword evidence="2" id="KW-0472">Membrane</keyword>
<dbReference type="Gene3D" id="3.90.550.10">
    <property type="entry name" value="Spore Coat Polysaccharide Biosynthesis Protein SpsA, Chain A"/>
    <property type="match status" value="1"/>
</dbReference>
<evidence type="ECO:0000259" key="4">
    <source>
        <dbReference type="Pfam" id="PF25550"/>
    </source>
</evidence>